<evidence type="ECO:0000313" key="2">
    <source>
        <dbReference type="EMBL" id="KAK0735103.1"/>
    </source>
</evidence>
<name>A0AA40BJ20_9PEZI</name>
<dbReference type="Proteomes" id="UP001172101">
    <property type="component" value="Unassembled WGS sequence"/>
</dbReference>
<dbReference type="RefSeq" id="XP_060303980.1">
    <property type="nucleotide sequence ID" value="XM_060441095.1"/>
</dbReference>
<feature type="compositionally biased region" description="Polar residues" evidence="1">
    <location>
        <begin position="65"/>
        <end position="79"/>
    </location>
</feature>
<comment type="caution">
    <text evidence="2">The sequence shown here is derived from an EMBL/GenBank/DDBJ whole genome shotgun (WGS) entry which is preliminary data.</text>
</comment>
<gene>
    <name evidence="2" type="ORF">B0T26DRAFT_690827</name>
</gene>
<protein>
    <submittedName>
        <fullName evidence="2">Uncharacterized protein</fullName>
    </submittedName>
</protein>
<reference evidence="2" key="1">
    <citation type="submission" date="2023-06" db="EMBL/GenBank/DDBJ databases">
        <title>Genome-scale phylogeny and comparative genomics of the fungal order Sordariales.</title>
        <authorList>
            <consortium name="Lawrence Berkeley National Laboratory"/>
            <person name="Hensen N."/>
            <person name="Bonometti L."/>
            <person name="Westerberg I."/>
            <person name="Brannstrom I.O."/>
            <person name="Guillou S."/>
            <person name="Cros-Aarteil S."/>
            <person name="Calhoun S."/>
            <person name="Haridas S."/>
            <person name="Kuo A."/>
            <person name="Mondo S."/>
            <person name="Pangilinan J."/>
            <person name="Riley R."/>
            <person name="LaButti K."/>
            <person name="Andreopoulos B."/>
            <person name="Lipzen A."/>
            <person name="Chen C."/>
            <person name="Yanf M."/>
            <person name="Daum C."/>
            <person name="Ng V."/>
            <person name="Clum A."/>
            <person name="Steindorff A."/>
            <person name="Ohm R."/>
            <person name="Martin F."/>
            <person name="Silar P."/>
            <person name="Natvig D."/>
            <person name="Lalanne C."/>
            <person name="Gautier V."/>
            <person name="Ament-velasquez S.L."/>
            <person name="Kruys A."/>
            <person name="Hutchinson M.I."/>
            <person name="Powell A.J."/>
            <person name="Barry K."/>
            <person name="Miller A.N."/>
            <person name="Grigoriev I.V."/>
            <person name="Debuchy R."/>
            <person name="Gladieux P."/>
            <person name="Thoren M.H."/>
            <person name="Johannesson H."/>
        </authorList>
    </citation>
    <scope>NUCLEOTIDE SEQUENCE</scope>
    <source>
        <strain evidence="2">SMH2392-1A</strain>
    </source>
</reference>
<dbReference type="AlphaFoldDB" id="A0AA40BJ20"/>
<evidence type="ECO:0000256" key="1">
    <source>
        <dbReference type="SAM" id="MobiDB-lite"/>
    </source>
</evidence>
<proteinExistence type="predicted"/>
<dbReference type="EMBL" id="JAUIRO010000001">
    <property type="protein sequence ID" value="KAK0735103.1"/>
    <property type="molecule type" value="Genomic_DNA"/>
</dbReference>
<evidence type="ECO:0000313" key="3">
    <source>
        <dbReference type="Proteomes" id="UP001172101"/>
    </source>
</evidence>
<organism evidence="2 3">
    <name type="scientific">Lasiosphaeria miniovina</name>
    <dbReference type="NCBI Taxonomy" id="1954250"/>
    <lineage>
        <taxon>Eukaryota</taxon>
        <taxon>Fungi</taxon>
        <taxon>Dikarya</taxon>
        <taxon>Ascomycota</taxon>
        <taxon>Pezizomycotina</taxon>
        <taxon>Sordariomycetes</taxon>
        <taxon>Sordariomycetidae</taxon>
        <taxon>Sordariales</taxon>
        <taxon>Lasiosphaeriaceae</taxon>
        <taxon>Lasiosphaeria</taxon>
    </lineage>
</organism>
<keyword evidence="3" id="KW-1185">Reference proteome</keyword>
<accession>A0AA40BJ20</accession>
<dbReference type="GeneID" id="85324365"/>
<feature type="region of interest" description="Disordered" evidence="1">
    <location>
        <begin position="50"/>
        <end position="79"/>
    </location>
</feature>
<sequence length="79" mass="8881">MHGRARGRLPSEWHGFRVRALARSILSQPHAVVVPGQYQHHSNRPLKLVAGGPQPHRFIPRADSIRSTAENSDQVDSRE</sequence>